<dbReference type="OrthoDB" id="9758917at2"/>
<feature type="domain" description="PDZ" evidence="3">
    <location>
        <begin position="238"/>
        <end position="322"/>
    </location>
</feature>
<feature type="domain" description="PDZ" evidence="3">
    <location>
        <begin position="328"/>
        <end position="400"/>
    </location>
</feature>
<evidence type="ECO:0000259" key="3">
    <source>
        <dbReference type="PROSITE" id="PS50106"/>
    </source>
</evidence>
<dbReference type="InterPro" id="IPR051201">
    <property type="entry name" value="Chloro_Bact_Ser_Proteases"/>
</dbReference>
<dbReference type="STRING" id="1312852.EG19_04225"/>
<dbReference type="PANTHER" id="PTHR43343:SF3">
    <property type="entry name" value="PROTEASE DO-LIKE 8, CHLOROPLASTIC"/>
    <property type="match status" value="1"/>
</dbReference>
<dbReference type="InterPro" id="IPR041489">
    <property type="entry name" value="PDZ_6"/>
</dbReference>
<dbReference type="GO" id="GO:0004252">
    <property type="term" value="F:serine-type endopeptidase activity"/>
    <property type="evidence" value="ECO:0007669"/>
    <property type="project" value="InterPro"/>
</dbReference>
<dbReference type="Gene3D" id="2.40.10.120">
    <property type="match status" value="1"/>
</dbReference>
<dbReference type="GO" id="GO:0006508">
    <property type="term" value="P:proteolysis"/>
    <property type="evidence" value="ECO:0007669"/>
    <property type="project" value="UniProtKB-KW"/>
</dbReference>
<sequence length="428" mass="45872">MRKAWCWGLLLLLPELAAGQSNRRTPVVQVVEKVRPAVVNLTAKQVVRLRGRTLFDELFPEFAVPREYETQSLGSGVVISPDGLIVTNEHVIAGAAEISVRFLSGRQEQAEVVGSDADSDLALLRVSAKGLPYLPVAEQDDLLIGETVIAIGNPLGLENTVTVGVLSARDRTVSSPRTNRVYTDFLQTDASINPGNSGGALVDLDGRLIGINTAIVGEAQGIGFAIPAKRVRRVVNDLLRYGRVQPAWLGVFVQDLPASRKGREGVGIRVVDVFPGSPGEGKLAAGDVLLSGNGRAFASRDDFATLLAQVAPGERVELEVRQGSGSRKVTLRASTPPGNLGEQLLARYVGLRLASRRGWVVVQKVLPNTPADEAGFSAGDVLLGINGQRVRTLDDVNDILTRDYLRSSVLLAIGHGGFQYHFTFRLAP</sequence>
<dbReference type="SUPFAM" id="SSF50494">
    <property type="entry name" value="Trypsin-like serine proteases"/>
    <property type="match status" value="1"/>
</dbReference>
<dbReference type="InterPro" id="IPR001940">
    <property type="entry name" value="Peptidase_S1C"/>
</dbReference>
<dbReference type="PANTHER" id="PTHR43343">
    <property type="entry name" value="PEPTIDASE S12"/>
    <property type="match status" value="1"/>
</dbReference>
<dbReference type="SMART" id="SM00228">
    <property type="entry name" value="PDZ"/>
    <property type="match status" value="2"/>
</dbReference>
<accession>A0A062Y3L7</accession>
<evidence type="ECO:0000256" key="2">
    <source>
        <dbReference type="ARBA" id="ARBA00022801"/>
    </source>
</evidence>
<comment type="caution">
    <text evidence="4">The sequence shown here is derived from an EMBL/GenBank/DDBJ whole genome shotgun (WGS) entry which is preliminary data.</text>
</comment>
<dbReference type="InterPro" id="IPR036034">
    <property type="entry name" value="PDZ_sf"/>
</dbReference>
<dbReference type="RefSeq" id="WP_038046405.1">
    <property type="nucleotide sequence ID" value="NZ_JMFG01000002.1"/>
</dbReference>
<proteinExistence type="predicted"/>
<dbReference type="Proteomes" id="UP000027284">
    <property type="component" value="Unassembled WGS sequence"/>
</dbReference>
<dbReference type="Pfam" id="PF13180">
    <property type="entry name" value="PDZ_2"/>
    <property type="match status" value="1"/>
</dbReference>
<dbReference type="Pfam" id="PF13365">
    <property type="entry name" value="Trypsin_2"/>
    <property type="match status" value="1"/>
</dbReference>
<evidence type="ECO:0000313" key="4">
    <source>
        <dbReference type="EMBL" id="KDA55011.1"/>
    </source>
</evidence>
<keyword evidence="1" id="KW-0645">Protease</keyword>
<dbReference type="Pfam" id="PF17820">
    <property type="entry name" value="PDZ_6"/>
    <property type="match status" value="1"/>
</dbReference>
<reference evidence="4 5" key="1">
    <citation type="submission" date="2014-04" db="EMBL/GenBank/DDBJ databases">
        <title>The Genome Sequence of Thermoanaerobaculum aquaticum MP-01, The First Cultivated Group 23 Acidobacterium.</title>
        <authorList>
            <person name="Stamps B.W."/>
            <person name="Losey N.A."/>
            <person name="Lawson P.A."/>
            <person name="Stevenson B.S."/>
        </authorList>
    </citation>
    <scope>NUCLEOTIDE SEQUENCE [LARGE SCALE GENOMIC DNA]</scope>
    <source>
        <strain evidence="4 5">MP-01</strain>
    </source>
</reference>
<dbReference type="InterPro" id="IPR001478">
    <property type="entry name" value="PDZ"/>
</dbReference>
<dbReference type="Gene3D" id="2.30.42.10">
    <property type="match status" value="2"/>
</dbReference>
<gene>
    <name evidence="4" type="ORF">EG19_04225</name>
</gene>
<dbReference type="PRINTS" id="PR00834">
    <property type="entry name" value="PROTEASES2C"/>
</dbReference>
<protein>
    <recommendedName>
        <fullName evidence="3">PDZ domain-containing protein</fullName>
    </recommendedName>
</protein>
<evidence type="ECO:0000256" key="1">
    <source>
        <dbReference type="ARBA" id="ARBA00022670"/>
    </source>
</evidence>
<organism evidence="4 5">
    <name type="scientific">Thermoanaerobaculum aquaticum</name>
    <dbReference type="NCBI Taxonomy" id="1312852"/>
    <lineage>
        <taxon>Bacteria</taxon>
        <taxon>Pseudomonadati</taxon>
        <taxon>Acidobacteriota</taxon>
        <taxon>Thermoanaerobaculia</taxon>
        <taxon>Thermoanaerobaculales</taxon>
        <taxon>Thermoanaerobaculaceae</taxon>
        <taxon>Thermoanaerobaculum</taxon>
    </lineage>
</organism>
<dbReference type="InterPro" id="IPR009003">
    <property type="entry name" value="Peptidase_S1_PA"/>
</dbReference>
<name>A0A062Y3L7_9BACT</name>
<evidence type="ECO:0000313" key="5">
    <source>
        <dbReference type="Proteomes" id="UP000027284"/>
    </source>
</evidence>
<dbReference type="EMBL" id="JMFG01000002">
    <property type="protein sequence ID" value="KDA55011.1"/>
    <property type="molecule type" value="Genomic_DNA"/>
</dbReference>
<dbReference type="SUPFAM" id="SSF50156">
    <property type="entry name" value="PDZ domain-like"/>
    <property type="match status" value="2"/>
</dbReference>
<keyword evidence="5" id="KW-1185">Reference proteome</keyword>
<keyword evidence="2" id="KW-0378">Hydrolase</keyword>
<dbReference type="PROSITE" id="PS50106">
    <property type="entry name" value="PDZ"/>
    <property type="match status" value="2"/>
</dbReference>
<dbReference type="AlphaFoldDB" id="A0A062Y3L7"/>